<dbReference type="Pfam" id="PF02458">
    <property type="entry name" value="Transferase"/>
    <property type="match status" value="1"/>
</dbReference>
<dbReference type="InterPro" id="IPR023213">
    <property type="entry name" value="CAT-like_dom_sf"/>
</dbReference>
<dbReference type="GO" id="GO:0016747">
    <property type="term" value="F:acyltransferase activity, transferring groups other than amino-acyl groups"/>
    <property type="evidence" value="ECO:0007669"/>
    <property type="project" value="UniProtKB-ARBA"/>
</dbReference>
<evidence type="ECO:0000313" key="4">
    <source>
        <dbReference type="Proteomes" id="UP001210211"/>
    </source>
</evidence>
<gene>
    <name evidence="3" type="ORF">LUZ61_018012</name>
</gene>
<dbReference type="Proteomes" id="UP001210211">
    <property type="component" value="Unassembled WGS sequence"/>
</dbReference>
<evidence type="ECO:0008006" key="5">
    <source>
        <dbReference type="Google" id="ProtNLM"/>
    </source>
</evidence>
<dbReference type="Gene3D" id="3.30.559.10">
    <property type="entry name" value="Chloramphenicol acetyltransferase-like domain"/>
    <property type="match status" value="2"/>
</dbReference>
<dbReference type="PANTHER" id="PTHR31625">
    <property type="match status" value="1"/>
</dbReference>
<proteinExistence type="predicted"/>
<evidence type="ECO:0000313" key="3">
    <source>
        <dbReference type="EMBL" id="KAJ3688848.1"/>
    </source>
</evidence>
<keyword evidence="2" id="KW-0012">Acyltransferase</keyword>
<dbReference type="AlphaFoldDB" id="A0AAD6ELJ1"/>
<evidence type="ECO:0000256" key="1">
    <source>
        <dbReference type="ARBA" id="ARBA00022679"/>
    </source>
</evidence>
<dbReference type="InterPro" id="IPR051504">
    <property type="entry name" value="Plant_metabolite_acyltrans"/>
</dbReference>
<dbReference type="EMBL" id="JAMRDG010000002">
    <property type="protein sequence ID" value="KAJ3688848.1"/>
    <property type="molecule type" value="Genomic_DNA"/>
</dbReference>
<keyword evidence="1" id="KW-0808">Transferase</keyword>
<accession>A0AAD6ELJ1</accession>
<evidence type="ECO:0000256" key="2">
    <source>
        <dbReference type="ARBA" id="ARBA00023315"/>
    </source>
</evidence>
<reference evidence="3 4" key="1">
    <citation type="journal article" date="2022" name="Cell">
        <title>Repeat-based holocentromeres influence genome architecture and karyotype evolution.</title>
        <authorList>
            <person name="Hofstatter P.G."/>
            <person name="Thangavel G."/>
            <person name="Lux T."/>
            <person name="Neumann P."/>
            <person name="Vondrak T."/>
            <person name="Novak P."/>
            <person name="Zhang M."/>
            <person name="Costa L."/>
            <person name="Castellani M."/>
            <person name="Scott A."/>
            <person name="Toegelov H."/>
            <person name="Fuchs J."/>
            <person name="Mata-Sucre Y."/>
            <person name="Dias Y."/>
            <person name="Vanzela A.L.L."/>
            <person name="Huettel B."/>
            <person name="Almeida C.C.S."/>
            <person name="Simkova H."/>
            <person name="Souza G."/>
            <person name="Pedrosa-Harand A."/>
            <person name="Macas J."/>
            <person name="Mayer K.F.X."/>
            <person name="Houben A."/>
            <person name="Marques A."/>
        </authorList>
    </citation>
    <scope>NUCLEOTIDE SEQUENCE [LARGE SCALE GENOMIC DNA]</scope>
    <source>
        <tissue evidence="3">Leaves</tissue>
    </source>
</reference>
<protein>
    <recommendedName>
        <fullName evidence="5">Acyltransferase</fullName>
    </recommendedName>
</protein>
<organism evidence="3 4">
    <name type="scientific">Rhynchospora tenuis</name>
    <dbReference type="NCBI Taxonomy" id="198213"/>
    <lineage>
        <taxon>Eukaryota</taxon>
        <taxon>Viridiplantae</taxon>
        <taxon>Streptophyta</taxon>
        <taxon>Embryophyta</taxon>
        <taxon>Tracheophyta</taxon>
        <taxon>Spermatophyta</taxon>
        <taxon>Magnoliopsida</taxon>
        <taxon>Liliopsida</taxon>
        <taxon>Poales</taxon>
        <taxon>Cyperaceae</taxon>
        <taxon>Cyperoideae</taxon>
        <taxon>Rhynchosporeae</taxon>
        <taxon>Rhynchospora</taxon>
    </lineage>
</organism>
<sequence length="490" mass="53981">MTIDSPVQDLQSSSLYVSSHSDIKESKSKVERKIRMASSPPKIIETTHVSPPAGSVPETSIPLTFFDMLWLTFTPIERLFFYPFPLSTSHFTTSCLPSLKSSLSLALQSFFPLAGNIRLAPKTTDKYEIHYTDGDSVALTVAESDRCEEVFGDHPRQLSKLKSLVPRLSKNESDGLQPVLAIQVTVFPSQGLVIGTSLHHSACDGIGSVNFMCTWAEICRMSNSKVSLAPNPVRIEVDRSIIPDPDSSLYRAMLNDLSGTENLDMSGIQPDQEILLATFKLKAEHIHLLKEVLLHEAAKRNVTVRCSTAVVTYAFVWVGYVKAKLTISETEDAYCIFAADHRQLFQPPISENYLGNCIGPCVLQAKVNDLVGPDGFFEACRAIGKAFDKVKRVKIQDAKDWAKISLETAGKKPFGTSGSIRFKVYDVDFGWGKPGKVDIVSISYSGVMAVAPSREEQGGIEIGLCFTQSETEVFTNYIEGGLQYLSTLRN</sequence>
<name>A0AAD6ELJ1_9POAL</name>
<comment type="caution">
    <text evidence="3">The sequence shown here is derived from an EMBL/GenBank/DDBJ whole genome shotgun (WGS) entry which is preliminary data.</text>
</comment>
<keyword evidence="4" id="KW-1185">Reference proteome</keyword>